<reference evidence="1 2" key="1">
    <citation type="journal article" date="2020" name="Nat. Food">
        <title>A phased Vanilla planifolia genome enables genetic improvement of flavour and production.</title>
        <authorList>
            <person name="Hasing T."/>
            <person name="Tang H."/>
            <person name="Brym M."/>
            <person name="Khazi F."/>
            <person name="Huang T."/>
            <person name="Chambers A.H."/>
        </authorList>
    </citation>
    <scope>NUCLEOTIDE SEQUENCE [LARGE SCALE GENOMIC DNA]</scope>
    <source>
        <tissue evidence="1">Leaf</tissue>
    </source>
</reference>
<protein>
    <submittedName>
        <fullName evidence="1">Uncharacterized protein</fullName>
    </submittedName>
</protein>
<name>A0A835UNR5_VANPL</name>
<dbReference type="Proteomes" id="UP000639772">
    <property type="component" value="Chromosome 9"/>
</dbReference>
<dbReference type="AlphaFoldDB" id="A0A835UNR5"/>
<organism evidence="1 2">
    <name type="scientific">Vanilla planifolia</name>
    <name type="common">Vanilla</name>
    <dbReference type="NCBI Taxonomy" id="51239"/>
    <lineage>
        <taxon>Eukaryota</taxon>
        <taxon>Viridiplantae</taxon>
        <taxon>Streptophyta</taxon>
        <taxon>Embryophyta</taxon>
        <taxon>Tracheophyta</taxon>
        <taxon>Spermatophyta</taxon>
        <taxon>Magnoliopsida</taxon>
        <taxon>Liliopsida</taxon>
        <taxon>Asparagales</taxon>
        <taxon>Orchidaceae</taxon>
        <taxon>Vanilloideae</taxon>
        <taxon>Vanilleae</taxon>
        <taxon>Vanilla</taxon>
    </lineage>
</organism>
<proteinExistence type="predicted"/>
<evidence type="ECO:0000313" key="1">
    <source>
        <dbReference type="EMBL" id="KAG0468278.1"/>
    </source>
</evidence>
<accession>A0A835UNR5</accession>
<gene>
    <name evidence="1" type="ORF">HPP92_017606</name>
</gene>
<sequence length="103" mass="11287">MASAHGFIAPLPPIPCYRRFPSSAVSMVASLSPRTAIAEIQKSGVIACLRADNMDAIDDVENCKMLKKYVSAEQKLLSLENELLRSLITGSILCFFFLFGPFC</sequence>
<evidence type="ECO:0000313" key="2">
    <source>
        <dbReference type="Proteomes" id="UP000639772"/>
    </source>
</evidence>
<dbReference type="EMBL" id="JADCNM010000009">
    <property type="protein sequence ID" value="KAG0468278.1"/>
    <property type="molecule type" value="Genomic_DNA"/>
</dbReference>
<comment type="caution">
    <text evidence="1">The sequence shown here is derived from an EMBL/GenBank/DDBJ whole genome shotgun (WGS) entry which is preliminary data.</text>
</comment>